<evidence type="ECO:0000256" key="4">
    <source>
        <dbReference type="ARBA" id="ARBA00022692"/>
    </source>
</evidence>
<keyword evidence="3" id="KW-1003">Cell membrane</keyword>
<keyword evidence="4 7" id="KW-0812">Transmembrane</keyword>
<keyword evidence="10" id="KW-1185">Reference proteome</keyword>
<dbReference type="EMBL" id="BAABKP010000001">
    <property type="protein sequence ID" value="GAA4790267.1"/>
    <property type="molecule type" value="Genomic_DNA"/>
</dbReference>
<evidence type="ECO:0000313" key="10">
    <source>
        <dbReference type="Proteomes" id="UP001500187"/>
    </source>
</evidence>
<evidence type="ECO:0000256" key="1">
    <source>
        <dbReference type="ARBA" id="ARBA00004651"/>
    </source>
</evidence>
<keyword evidence="6 7" id="KW-0472">Membrane</keyword>
<dbReference type="PANTHER" id="PTHR23517">
    <property type="entry name" value="RESISTANCE PROTEIN MDTM, PUTATIVE-RELATED-RELATED"/>
    <property type="match status" value="1"/>
</dbReference>
<evidence type="ECO:0000256" key="6">
    <source>
        <dbReference type="ARBA" id="ARBA00023136"/>
    </source>
</evidence>
<feature type="transmembrane region" description="Helical" evidence="7">
    <location>
        <begin position="75"/>
        <end position="103"/>
    </location>
</feature>
<reference evidence="10" key="1">
    <citation type="journal article" date="2019" name="Int. J. Syst. Evol. Microbiol.">
        <title>The Global Catalogue of Microorganisms (GCM) 10K type strain sequencing project: providing services to taxonomists for standard genome sequencing and annotation.</title>
        <authorList>
            <consortium name="The Broad Institute Genomics Platform"/>
            <consortium name="The Broad Institute Genome Sequencing Center for Infectious Disease"/>
            <person name="Wu L."/>
            <person name="Ma J."/>
        </authorList>
    </citation>
    <scope>NUCLEOTIDE SEQUENCE [LARGE SCALE GENOMIC DNA]</scope>
    <source>
        <strain evidence="10">JCM 18541</strain>
    </source>
</reference>
<organism evidence="9 10">
    <name type="scientific">Rothia endophytica</name>
    <dbReference type="NCBI Taxonomy" id="1324766"/>
    <lineage>
        <taxon>Bacteria</taxon>
        <taxon>Bacillati</taxon>
        <taxon>Actinomycetota</taxon>
        <taxon>Actinomycetes</taxon>
        <taxon>Micrococcales</taxon>
        <taxon>Micrococcaceae</taxon>
        <taxon>Rothia</taxon>
    </lineage>
</organism>
<protein>
    <submittedName>
        <fullName evidence="9">MFS transporter</fullName>
    </submittedName>
</protein>
<evidence type="ECO:0000256" key="7">
    <source>
        <dbReference type="SAM" id="Phobius"/>
    </source>
</evidence>
<evidence type="ECO:0000259" key="8">
    <source>
        <dbReference type="PROSITE" id="PS50850"/>
    </source>
</evidence>
<dbReference type="PROSITE" id="PS50850">
    <property type="entry name" value="MFS"/>
    <property type="match status" value="1"/>
</dbReference>
<dbReference type="Proteomes" id="UP001500187">
    <property type="component" value="Unassembled WGS sequence"/>
</dbReference>
<feature type="transmembrane region" description="Helical" evidence="7">
    <location>
        <begin position="280"/>
        <end position="299"/>
    </location>
</feature>
<feature type="transmembrane region" description="Helical" evidence="7">
    <location>
        <begin position="157"/>
        <end position="181"/>
    </location>
</feature>
<feature type="transmembrane region" description="Helical" evidence="7">
    <location>
        <begin position="339"/>
        <end position="358"/>
    </location>
</feature>
<feature type="domain" description="Major facilitator superfamily (MFS) profile" evidence="8">
    <location>
        <begin position="5"/>
        <end position="393"/>
    </location>
</feature>
<accession>A0ABP9B4J5</accession>
<dbReference type="InterPro" id="IPR036259">
    <property type="entry name" value="MFS_trans_sf"/>
</dbReference>
<dbReference type="InterPro" id="IPR050171">
    <property type="entry name" value="MFS_Transporters"/>
</dbReference>
<feature type="transmembrane region" description="Helical" evidence="7">
    <location>
        <begin position="249"/>
        <end position="268"/>
    </location>
</feature>
<evidence type="ECO:0000256" key="3">
    <source>
        <dbReference type="ARBA" id="ARBA00022475"/>
    </source>
</evidence>
<keyword evidence="5 7" id="KW-1133">Transmembrane helix</keyword>
<feature type="transmembrane region" description="Helical" evidence="7">
    <location>
        <begin position="211"/>
        <end position="229"/>
    </location>
</feature>
<dbReference type="SUPFAM" id="SSF103473">
    <property type="entry name" value="MFS general substrate transporter"/>
    <property type="match status" value="1"/>
</dbReference>
<dbReference type="Gene3D" id="1.20.1250.20">
    <property type="entry name" value="MFS general substrate transporter like domains"/>
    <property type="match status" value="2"/>
</dbReference>
<proteinExistence type="predicted"/>
<sequence length="401" mass="41460">MIKLLFWPVLVPSFLFAAALGAITPLIILAAIDIGIPPAAAALLMAASGVAALACTVPVGAAIDRVGDKRAMTLATLNAAGALALTILALAVPSGWSIALYIAGHLLRVPAQVAWGLARQAVVAETVAATDRGKAMTSLGGAQRAGFLAGPLAGSLILIWLPLWTVFAFSIVLVLAATVLLRIPRFNSTFDRATAQARENRAATETSQLSVTWNTVFVAGIGVSLLSVARVSQPILVALWGLHLGWSEAQISLAIALGSALEMVLMFPGGYLKDRVGRSFILSLCLVFFGGGFLLVPFWDGSWGFVLALICMSVGNGLGSGINMTIGADLSPDTGRAKFLSIWSMFSQVAVVGGPLGISAVLTAFALPAAFILVGSLTVFGAVWALATQPITKLPTGSRRS</sequence>
<keyword evidence="2" id="KW-0813">Transport</keyword>
<comment type="subcellular location">
    <subcellularLocation>
        <location evidence="1">Cell membrane</location>
        <topology evidence="1">Multi-pass membrane protein</topology>
    </subcellularLocation>
</comment>
<comment type="caution">
    <text evidence="9">The sequence shown here is derived from an EMBL/GenBank/DDBJ whole genome shotgun (WGS) entry which is preliminary data.</text>
</comment>
<feature type="transmembrane region" description="Helical" evidence="7">
    <location>
        <begin position="364"/>
        <end position="387"/>
    </location>
</feature>
<evidence type="ECO:0000256" key="5">
    <source>
        <dbReference type="ARBA" id="ARBA00022989"/>
    </source>
</evidence>
<dbReference type="InterPro" id="IPR020846">
    <property type="entry name" value="MFS_dom"/>
</dbReference>
<feature type="transmembrane region" description="Helical" evidence="7">
    <location>
        <begin position="40"/>
        <end position="63"/>
    </location>
</feature>
<dbReference type="InterPro" id="IPR011701">
    <property type="entry name" value="MFS"/>
</dbReference>
<name>A0ABP9B4J5_9MICC</name>
<gene>
    <name evidence="9" type="ORF">GCM10023352_05340</name>
</gene>
<evidence type="ECO:0000313" key="9">
    <source>
        <dbReference type="EMBL" id="GAA4790267.1"/>
    </source>
</evidence>
<feature type="transmembrane region" description="Helical" evidence="7">
    <location>
        <begin position="305"/>
        <end position="327"/>
    </location>
</feature>
<dbReference type="Pfam" id="PF07690">
    <property type="entry name" value="MFS_1"/>
    <property type="match status" value="2"/>
</dbReference>
<evidence type="ECO:0000256" key="2">
    <source>
        <dbReference type="ARBA" id="ARBA00022448"/>
    </source>
</evidence>
<dbReference type="PANTHER" id="PTHR23517:SF3">
    <property type="entry name" value="INTEGRAL MEMBRANE TRANSPORT PROTEIN"/>
    <property type="match status" value="1"/>
</dbReference>
<dbReference type="RefSeq" id="WP_345444410.1">
    <property type="nucleotide sequence ID" value="NZ_BAABKP010000001.1"/>
</dbReference>